<dbReference type="AlphaFoldDB" id="A0A916YZM0"/>
<sequence length="410" mass="47697">MKLNIMAFAVPFFFFFILLEYYISKKKGKSLYSFSTTMANLNVGIAERLIDAFTAGGFYFFYVYLHDNFAIFDIKPSILLWIVLLLATDFVWYWYHRFGHEINLFWGFHVVHHSSEEFNYSAAARITIFQAVVRTLFWSILPIIGFPPHMISVLLIIHGIYPFFTHTQLIGRLGILEYIFVTPTHHGVHHASNEVYLDKNYGDMLIIWDKLFGTFAEKTETPIYGLTKQLESKSFLWQHFHFLVEIAYSVSKTKGFLNKLKIIFGSPSNFDPNARAIVESKLLSKHKVKTHSNKFKQYVLIQMGLMLVTLFTFLLFEHYINAFLQTIFALTIIATLINCGAILEQRRWVFYIEFVRIAIIALPLIWYFPQITISVLSLISLIILAVDYDVVSKAKIAYLRFIYGGKKTLI</sequence>
<protein>
    <submittedName>
        <fullName evidence="9">Sterol desaturase</fullName>
    </submittedName>
</protein>
<reference evidence="9" key="1">
    <citation type="journal article" date="2014" name="Int. J. Syst. Evol. Microbiol.">
        <title>Complete genome sequence of Corynebacterium casei LMG S-19264T (=DSM 44701T), isolated from a smear-ripened cheese.</title>
        <authorList>
            <consortium name="US DOE Joint Genome Institute (JGI-PGF)"/>
            <person name="Walter F."/>
            <person name="Albersmeier A."/>
            <person name="Kalinowski J."/>
            <person name="Ruckert C."/>
        </authorList>
    </citation>
    <scope>NUCLEOTIDE SEQUENCE</scope>
    <source>
        <strain evidence="9">CGMCC 1.15958</strain>
    </source>
</reference>
<dbReference type="InterPro" id="IPR051689">
    <property type="entry name" value="Sterol_desaturase/TMEM195"/>
</dbReference>
<evidence type="ECO:0000256" key="7">
    <source>
        <dbReference type="SAM" id="Phobius"/>
    </source>
</evidence>
<dbReference type="GO" id="GO:0050479">
    <property type="term" value="F:glyceryl-ether monooxygenase activity"/>
    <property type="evidence" value="ECO:0007669"/>
    <property type="project" value="TreeGrafter"/>
</dbReference>
<keyword evidence="6 7" id="KW-0472">Membrane</keyword>
<evidence type="ECO:0000256" key="6">
    <source>
        <dbReference type="ARBA" id="ARBA00023136"/>
    </source>
</evidence>
<accession>A0A916YZM0</accession>
<name>A0A916YZM0_9BACT</name>
<evidence type="ECO:0000313" key="9">
    <source>
        <dbReference type="EMBL" id="GGD68721.1"/>
    </source>
</evidence>
<dbReference type="EMBL" id="BMKK01000007">
    <property type="protein sequence ID" value="GGD68721.1"/>
    <property type="molecule type" value="Genomic_DNA"/>
</dbReference>
<feature type="transmembrane region" description="Helical" evidence="7">
    <location>
        <begin position="77"/>
        <end position="95"/>
    </location>
</feature>
<proteinExistence type="predicted"/>
<feature type="transmembrane region" description="Helical" evidence="7">
    <location>
        <begin position="45"/>
        <end position="65"/>
    </location>
</feature>
<keyword evidence="5" id="KW-0443">Lipid metabolism</keyword>
<keyword evidence="2 7" id="KW-0812">Transmembrane</keyword>
<dbReference type="Pfam" id="PF04116">
    <property type="entry name" value="FA_hydroxylase"/>
    <property type="match status" value="1"/>
</dbReference>
<feature type="transmembrane region" description="Helical" evidence="7">
    <location>
        <begin position="6"/>
        <end position="24"/>
    </location>
</feature>
<comment type="subcellular location">
    <subcellularLocation>
        <location evidence="1">Endomembrane system</location>
        <topology evidence="1">Multi-pass membrane protein</topology>
    </subcellularLocation>
</comment>
<comment type="caution">
    <text evidence="9">The sequence shown here is derived from an EMBL/GenBank/DDBJ whole genome shotgun (WGS) entry which is preliminary data.</text>
</comment>
<feature type="transmembrane region" description="Helical" evidence="7">
    <location>
        <begin position="322"/>
        <end position="341"/>
    </location>
</feature>
<evidence type="ECO:0000256" key="2">
    <source>
        <dbReference type="ARBA" id="ARBA00022692"/>
    </source>
</evidence>
<dbReference type="GO" id="GO:0008610">
    <property type="term" value="P:lipid biosynthetic process"/>
    <property type="evidence" value="ECO:0007669"/>
    <property type="project" value="InterPro"/>
</dbReference>
<evidence type="ECO:0000259" key="8">
    <source>
        <dbReference type="Pfam" id="PF04116"/>
    </source>
</evidence>
<dbReference type="GO" id="GO:0006643">
    <property type="term" value="P:membrane lipid metabolic process"/>
    <property type="evidence" value="ECO:0007669"/>
    <property type="project" value="TreeGrafter"/>
</dbReference>
<dbReference type="GO" id="GO:0012505">
    <property type="term" value="C:endomembrane system"/>
    <property type="evidence" value="ECO:0007669"/>
    <property type="project" value="UniProtKB-SubCell"/>
</dbReference>
<dbReference type="PANTHER" id="PTHR21624:SF1">
    <property type="entry name" value="ALKYLGLYCEROL MONOOXYGENASE"/>
    <property type="match status" value="1"/>
</dbReference>
<keyword evidence="3 7" id="KW-1133">Transmembrane helix</keyword>
<dbReference type="GO" id="GO:0016020">
    <property type="term" value="C:membrane"/>
    <property type="evidence" value="ECO:0007669"/>
    <property type="project" value="GOC"/>
</dbReference>
<organism evidence="9 10">
    <name type="scientific">Emticicia aquatilis</name>
    <dbReference type="NCBI Taxonomy" id="1537369"/>
    <lineage>
        <taxon>Bacteria</taxon>
        <taxon>Pseudomonadati</taxon>
        <taxon>Bacteroidota</taxon>
        <taxon>Cytophagia</taxon>
        <taxon>Cytophagales</taxon>
        <taxon>Leadbetterellaceae</taxon>
        <taxon>Emticicia</taxon>
    </lineage>
</organism>
<feature type="transmembrane region" description="Helical" evidence="7">
    <location>
        <begin position="373"/>
        <end position="391"/>
    </location>
</feature>
<reference evidence="9" key="2">
    <citation type="submission" date="2020-09" db="EMBL/GenBank/DDBJ databases">
        <authorList>
            <person name="Sun Q."/>
            <person name="Zhou Y."/>
        </authorList>
    </citation>
    <scope>NUCLEOTIDE SEQUENCE</scope>
    <source>
        <strain evidence="9">CGMCC 1.15958</strain>
    </source>
</reference>
<gene>
    <name evidence="9" type="ORF">GCM10011514_36050</name>
</gene>
<keyword evidence="10" id="KW-1185">Reference proteome</keyword>
<evidence type="ECO:0000313" key="10">
    <source>
        <dbReference type="Proteomes" id="UP000609064"/>
    </source>
</evidence>
<feature type="transmembrane region" description="Helical" evidence="7">
    <location>
        <begin position="298"/>
        <end position="316"/>
    </location>
</feature>
<feature type="transmembrane region" description="Helical" evidence="7">
    <location>
        <begin position="146"/>
        <end position="164"/>
    </location>
</feature>
<dbReference type="GO" id="GO:0005506">
    <property type="term" value="F:iron ion binding"/>
    <property type="evidence" value="ECO:0007669"/>
    <property type="project" value="InterPro"/>
</dbReference>
<dbReference type="InterPro" id="IPR006694">
    <property type="entry name" value="Fatty_acid_hydroxylase"/>
</dbReference>
<dbReference type="RefSeq" id="WP_188767957.1">
    <property type="nucleotide sequence ID" value="NZ_BMKK01000007.1"/>
</dbReference>
<dbReference type="Proteomes" id="UP000609064">
    <property type="component" value="Unassembled WGS sequence"/>
</dbReference>
<dbReference type="PANTHER" id="PTHR21624">
    <property type="entry name" value="STEROL DESATURASE-RELATED PROTEIN"/>
    <property type="match status" value="1"/>
</dbReference>
<evidence type="ECO:0000256" key="4">
    <source>
        <dbReference type="ARBA" id="ARBA00023002"/>
    </source>
</evidence>
<evidence type="ECO:0000256" key="3">
    <source>
        <dbReference type="ARBA" id="ARBA00022989"/>
    </source>
</evidence>
<evidence type="ECO:0000256" key="1">
    <source>
        <dbReference type="ARBA" id="ARBA00004127"/>
    </source>
</evidence>
<feature type="domain" description="Fatty acid hydroxylase" evidence="8">
    <location>
        <begin position="81"/>
        <end position="214"/>
    </location>
</feature>
<evidence type="ECO:0000256" key="5">
    <source>
        <dbReference type="ARBA" id="ARBA00023098"/>
    </source>
</evidence>
<keyword evidence="4" id="KW-0560">Oxidoreductase</keyword>